<evidence type="ECO:0000256" key="2">
    <source>
        <dbReference type="ARBA" id="ARBA00022527"/>
    </source>
</evidence>
<dbReference type="GO" id="GO:0005524">
    <property type="term" value="F:ATP binding"/>
    <property type="evidence" value="ECO:0007669"/>
    <property type="project" value="UniProtKB-KW"/>
</dbReference>
<keyword evidence="9" id="KW-0472">Membrane</keyword>
<proteinExistence type="predicted"/>
<evidence type="ECO:0000256" key="5">
    <source>
        <dbReference type="ARBA" id="ARBA00022777"/>
    </source>
</evidence>
<keyword evidence="9" id="KW-0812">Transmembrane</keyword>
<dbReference type="PRINTS" id="PR01217">
    <property type="entry name" value="PRICHEXTENSN"/>
</dbReference>
<keyword evidence="5 9" id="KW-0418">Kinase</keyword>
<dbReference type="STRING" id="875328.JDM601_1619"/>
<dbReference type="EC" id="2.7.11.1" evidence="1"/>
<evidence type="ECO:0000256" key="7">
    <source>
        <dbReference type="SAM" id="MobiDB-lite"/>
    </source>
</evidence>
<dbReference type="PANTHER" id="PTHR43289:SF6">
    <property type="entry name" value="SERINE_THREONINE-PROTEIN KINASE NEKL-3"/>
    <property type="match status" value="1"/>
</dbReference>
<keyword evidence="6" id="KW-0067">ATP-binding</keyword>
<sequence>MFTGLLEESMMGETAPGSRAGSRVGRYLLKRLLGRGPTGEVYEAVDTQKDRPAALKLLAPALGRDPAFREWLQREALTVGRVQEPHVVPVRDYGELDGEVFIDMPLVHGADLSALLKRTGVLPPSRAVNIVWQAASALDAAHAAGVIHRGVKPRNLLLTGDDFVYLVDFGIAGAPGANAGDADHAGARWKYSAPELFSGGDFGPGVDVYSLACVLYQCLTGSPPYRADSVKMLANAHQTKPIPRPSHAGSTIPPTFDAVIAKGMAKDPQERYGSAAELATAAYQALGAPDQHRTLQIYEASQQSTPPLIEQPKPSVPPVVPTAQPPEQPKPPAAPTATSPAGPVPPAPPVSPAPPMSPAPPVSQAATQPSTPPPTAPAAPETEPAPAPEPVGAAVRATGQPSIPRISAPDHDWFSSPRPVPAYRDPVKRKKLLRLAAALAVVVGLITWLTNRSGSDEFAADGDLPGSAAAASEPASPASNAEAQARLLKLLPAGYPQDACASTTPMGGAIAEVTCGRNVDVDGPPSATYSLFPNAGTLRLSFDNTVQATNVVTCPGRIQSPGAWHRTATPDKPSGMLLCGTRQGSPTLVWTNDADLMMAALRTEHSTPSLEQFYSWWSSHS</sequence>
<reference evidence="9 10" key="1">
    <citation type="journal article" date="2011" name="J. Bacteriol.">
        <title>Complete genome sequence of a novel clinical isolate, the nontuberculous Mycobacterium strain JDM601.</title>
        <authorList>
            <person name="Zhang Z.Y."/>
            <person name="Sun Z.Q."/>
            <person name="Wang Z.L."/>
            <person name="Wen Z.L."/>
            <person name="Sun Q.W."/>
            <person name="Zhu Z.Q."/>
            <person name="Song Y.Z."/>
            <person name="Zhao J.W."/>
            <person name="Wang H.H."/>
            <person name="Zhang S.L."/>
            <person name="Guo X.K."/>
        </authorList>
    </citation>
    <scope>NUCLEOTIDE SEQUENCE [LARGE SCALE GENOMIC DNA]</scope>
    <source>
        <strain evidence="9 10">JDM601</strain>
    </source>
</reference>
<accession>F5Z015</accession>
<dbReference type="Proteomes" id="UP000009224">
    <property type="component" value="Chromosome"/>
</dbReference>
<dbReference type="HOGENOM" id="CLU_000288_63_44_11"/>
<evidence type="ECO:0000256" key="4">
    <source>
        <dbReference type="ARBA" id="ARBA00022741"/>
    </source>
</evidence>
<feature type="domain" description="Protein kinase" evidence="8">
    <location>
        <begin position="27"/>
        <end position="295"/>
    </location>
</feature>
<dbReference type="EMBL" id="CP002329">
    <property type="protein sequence ID" value="AEF35619.1"/>
    <property type="molecule type" value="Genomic_DNA"/>
</dbReference>
<name>F5Z015_MYCSD</name>
<evidence type="ECO:0000256" key="1">
    <source>
        <dbReference type="ARBA" id="ARBA00012513"/>
    </source>
</evidence>
<feature type="region of interest" description="Disordered" evidence="7">
    <location>
        <begin position="306"/>
        <end position="423"/>
    </location>
</feature>
<dbReference type="InterPro" id="IPR011009">
    <property type="entry name" value="Kinase-like_dom_sf"/>
</dbReference>
<dbReference type="KEGG" id="mjd:JDM601_1619"/>
<protein>
    <recommendedName>
        <fullName evidence="1">non-specific serine/threonine protein kinase</fullName>
        <ecNumber evidence="1">2.7.11.1</ecNumber>
    </recommendedName>
</protein>
<dbReference type="SUPFAM" id="SSF56112">
    <property type="entry name" value="Protein kinase-like (PK-like)"/>
    <property type="match status" value="1"/>
</dbReference>
<dbReference type="Pfam" id="PF00069">
    <property type="entry name" value="Pkinase"/>
    <property type="match status" value="1"/>
</dbReference>
<keyword evidence="10" id="KW-1185">Reference proteome</keyword>
<dbReference type="AlphaFoldDB" id="F5Z015"/>
<organism evidence="9 10">
    <name type="scientific">Mycolicibacter sinensis (strain JDM601)</name>
    <name type="common">Mycobacterium sinense</name>
    <dbReference type="NCBI Taxonomy" id="875328"/>
    <lineage>
        <taxon>Bacteria</taxon>
        <taxon>Bacillati</taxon>
        <taxon>Actinomycetota</taxon>
        <taxon>Actinomycetes</taxon>
        <taxon>Mycobacteriales</taxon>
        <taxon>Mycobacteriaceae</taxon>
        <taxon>Mycolicibacter</taxon>
    </lineage>
</organism>
<dbReference type="Gene3D" id="1.10.510.10">
    <property type="entry name" value="Transferase(Phosphotransferase) domain 1"/>
    <property type="match status" value="1"/>
</dbReference>
<dbReference type="PANTHER" id="PTHR43289">
    <property type="entry name" value="MITOGEN-ACTIVATED PROTEIN KINASE KINASE KINASE 20-RELATED"/>
    <property type="match status" value="1"/>
</dbReference>
<dbReference type="CDD" id="cd14014">
    <property type="entry name" value="STKc_PknB_like"/>
    <property type="match status" value="1"/>
</dbReference>
<dbReference type="GO" id="GO:0004674">
    <property type="term" value="F:protein serine/threonine kinase activity"/>
    <property type="evidence" value="ECO:0007669"/>
    <property type="project" value="UniProtKB-KW"/>
</dbReference>
<dbReference type="eggNOG" id="COG0515">
    <property type="taxonomic scope" value="Bacteria"/>
</dbReference>
<keyword evidence="2" id="KW-0723">Serine/threonine-protein kinase</keyword>
<dbReference type="PROSITE" id="PS50011">
    <property type="entry name" value="PROTEIN_KINASE_DOM"/>
    <property type="match status" value="1"/>
</dbReference>
<keyword evidence="3" id="KW-0808">Transferase</keyword>
<feature type="compositionally biased region" description="Pro residues" evidence="7">
    <location>
        <begin position="342"/>
        <end position="361"/>
    </location>
</feature>
<feature type="compositionally biased region" description="Pro residues" evidence="7">
    <location>
        <begin position="370"/>
        <end position="389"/>
    </location>
</feature>
<evidence type="ECO:0000313" key="10">
    <source>
        <dbReference type="Proteomes" id="UP000009224"/>
    </source>
</evidence>
<dbReference type="Gene3D" id="3.30.200.20">
    <property type="entry name" value="Phosphorylase Kinase, domain 1"/>
    <property type="match status" value="1"/>
</dbReference>
<evidence type="ECO:0000313" key="9">
    <source>
        <dbReference type="EMBL" id="AEF35619.1"/>
    </source>
</evidence>
<evidence type="ECO:0000256" key="3">
    <source>
        <dbReference type="ARBA" id="ARBA00022679"/>
    </source>
</evidence>
<evidence type="ECO:0000256" key="6">
    <source>
        <dbReference type="ARBA" id="ARBA00022840"/>
    </source>
</evidence>
<gene>
    <name evidence="9" type="primary">pknH</name>
    <name evidence="9" type="ordered locus">JDM601_1619</name>
</gene>
<evidence type="ECO:0000259" key="8">
    <source>
        <dbReference type="PROSITE" id="PS50011"/>
    </source>
</evidence>
<feature type="compositionally biased region" description="Pro residues" evidence="7">
    <location>
        <begin position="314"/>
        <end position="334"/>
    </location>
</feature>
<dbReference type="InterPro" id="IPR000719">
    <property type="entry name" value="Prot_kinase_dom"/>
</dbReference>
<keyword evidence="4" id="KW-0547">Nucleotide-binding</keyword>